<feature type="compositionally biased region" description="Basic and acidic residues" evidence="1">
    <location>
        <begin position="89"/>
        <end position="101"/>
    </location>
</feature>
<gene>
    <name evidence="2" type="ORF">BcDW1_3910</name>
</gene>
<feature type="region of interest" description="Disordered" evidence="1">
    <location>
        <begin position="1"/>
        <end position="411"/>
    </location>
</feature>
<feature type="compositionally biased region" description="Basic and acidic residues" evidence="1">
    <location>
        <begin position="236"/>
        <end position="326"/>
    </location>
</feature>
<protein>
    <submittedName>
        <fullName evidence="2">Uncharacterized protein</fullName>
    </submittedName>
</protein>
<feature type="compositionally biased region" description="Polar residues" evidence="1">
    <location>
        <begin position="102"/>
        <end position="126"/>
    </location>
</feature>
<feature type="compositionally biased region" description="Basic and acidic residues" evidence="1">
    <location>
        <begin position="182"/>
        <end position="213"/>
    </location>
</feature>
<sequence>MDKTYRATNEFVKTRGGDKELKDIRRQEEALKQQKKERKAELDARKKTRDNIPGKKVDRRGENSEDDYGSGYGSGSNYDEPEEYDEGEIPEKGPGKDEPKPTSRSKTQSIRSEQRGNSVAQASGSRSGRKDHGSTGYASSITTESTLVAERPEKLLLGWKDRTARQSDVAPSESQRRSKHSSRPEENPKKHETLAENIRRNNEFVEKLREKGHGPAAENYQASEYSAVPSVTESRVSTREVIKDGKHLSRRSTHGEDSGRSTRHKEPREPREHREHREHREPREHRDRDREHKDRDREHKDGERKHRSKDHEIPLRIKDTESDGRGPHKSSRRSAPESEAGSTTKSSTTRSSTTKSSRTTSNRSYDEEPDSGSETETEKRSRDKRSHGRSRKAESEYYSTRATSPTNASQFRPNLDVKTEQERGINILIGIATTTLSSAAINGAYLNATVNSNGIREQEEKHVIPIQRTIYSRSGPHEIELEVRLEAGCLSIRDGHISEWAFKGPDPRMQSALSVID</sequence>
<evidence type="ECO:0000313" key="2">
    <source>
        <dbReference type="EMBL" id="EMR87457.1"/>
    </source>
</evidence>
<name>M7UUF9_BOTF1</name>
<dbReference type="AlphaFoldDB" id="M7UUF9"/>
<dbReference type="Proteomes" id="UP000012045">
    <property type="component" value="Unassembled WGS sequence"/>
</dbReference>
<proteinExistence type="predicted"/>
<dbReference type="EMBL" id="KB707827">
    <property type="protein sequence ID" value="EMR87457.1"/>
    <property type="molecule type" value="Genomic_DNA"/>
</dbReference>
<organism evidence="2 3">
    <name type="scientific">Botryotinia fuckeliana (strain BcDW1)</name>
    <name type="common">Noble rot fungus</name>
    <name type="synonym">Botrytis cinerea</name>
    <dbReference type="NCBI Taxonomy" id="1290391"/>
    <lineage>
        <taxon>Eukaryota</taxon>
        <taxon>Fungi</taxon>
        <taxon>Dikarya</taxon>
        <taxon>Ascomycota</taxon>
        <taxon>Pezizomycotina</taxon>
        <taxon>Leotiomycetes</taxon>
        <taxon>Helotiales</taxon>
        <taxon>Sclerotiniaceae</taxon>
        <taxon>Botrytis</taxon>
    </lineage>
</organism>
<evidence type="ECO:0000256" key="1">
    <source>
        <dbReference type="SAM" id="MobiDB-lite"/>
    </source>
</evidence>
<dbReference type="OrthoDB" id="10411937at2759"/>
<feature type="compositionally biased region" description="Polar residues" evidence="1">
    <location>
        <begin position="397"/>
        <end position="411"/>
    </location>
</feature>
<accession>M7UUF9</accession>
<feature type="compositionally biased region" description="Basic and acidic residues" evidence="1">
    <location>
        <begin position="12"/>
        <end position="63"/>
    </location>
</feature>
<feature type="compositionally biased region" description="Polar residues" evidence="1">
    <location>
        <begin position="220"/>
        <end position="235"/>
    </location>
</feature>
<reference evidence="3" key="1">
    <citation type="journal article" date="2013" name="Genome Announc.">
        <title>Draft genome sequence of Botrytis cinerea BcDW1, inoculum for noble rot of grape berries.</title>
        <authorList>
            <person name="Blanco-Ulate B."/>
            <person name="Allen G."/>
            <person name="Powell A.L."/>
            <person name="Cantu D."/>
        </authorList>
    </citation>
    <scope>NUCLEOTIDE SEQUENCE [LARGE SCALE GENOMIC DNA]</scope>
    <source>
        <strain evidence="3">BcDW1</strain>
    </source>
</reference>
<feature type="compositionally biased region" description="Basic and acidic residues" evidence="1">
    <location>
        <begin position="150"/>
        <end position="165"/>
    </location>
</feature>
<dbReference type="HOGENOM" id="CLU_493457_0_0_1"/>
<feature type="compositionally biased region" description="Low complexity" evidence="1">
    <location>
        <begin position="342"/>
        <end position="361"/>
    </location>
</feature>
<feature type="compositionally biased region" description="Acidic residues" evidence="1">
    <location>
        <begin position="79"/>
        <end position="88"/>
    </location>
</feature>
<evidence type="ECO:0000313" key="3">
    <source>
        <dbReference type="Proteomes" id="UP000012045"/>
    </source>
</evidence>
<feature type="compositionally biased region" description="Polar residues" evidence="1">
    <location>
        <begin position="136"/>
        <end position="146"/>
    </location>
</feature>